<reference evidence="1 2" key="1">
    <citation type="submission" date="2016-11" db="EMBL/GenBank/DDBJ databases">
        <title>Trade-off between light-utilization and light-protection in marine flavobacteria.</title>
        <authorList>
            <person name="Kumagai Y."/>
        </authorList>
    </citation>
    <scope>NUCLEOTIDE SEQUENCE [LARGE SCALE GENOMIC DNA]</scope>
    <source>
        <strain evidence="1 2">JCM 13191</strain>
    </source>
</reference>
<accession>A0A1W6MKX3</accession>
<dbReference type="STRING" id="331648.BST97_08965"/>
<dbReference type="EMBL" id="CP019344">
    <property type="protein sequence ID" value="ARN78119.1"/>
    <property type="molecule type" value="Genomic_DNA"/>
</dbReference>
<organism evidence="1 2">
    <name type="scientific">Nonlabens spongiae</name>
    <dbReference type="NCBI Taxonomy" id="331648"/>
    <lineage>
        <taxon>Bacteria</taxon>
        <taxon>Pseudomonadati</taxon>
        <taxon>Bacteroidota</taxon>
        <taxon>Flavobacteriia</taxon>
        <taxon>Flavobacteriales</taxon>
        <taxon>Flavobacteriaceae</taxon>
        <taxon>Nonlabens</taxon>
    </lineage>
</organism>
<proteinExistence type="predicted"/>
<dbReference type="InterPro" id="IPR046525">
    <property type="entry name" value="DUF6702"/>
</dbReference>
<protein>
    <submittedName>
        <fullName evidence="1">Uncharacterized protein</fullName>
    </submittedName>
</protein>
<dbReference type="RefSeq" id="WP_085766916.1">
    <property type="nucleotide sequence ID" value="NZ_CP019344.1"/>
</dbReference>
<dbReference type="Pfam" id="PF20420">
    <property type="entry name" value="DUF6702"/>
    <property type="match status" value="1"/>
</dbReference>
<sequence>MLFKTLATASIFIFASFSFTCLKESRFRESGTPSNHIAFNKDADHKYYVSVSNVKYSKKAGAMQMVTRFFIDDLERVLNARNVNQVTLGEKEEIEDHYDAIQKYLGLKLIATLDGKQVEPKLLGAEYEIDQIALYIEFTPTAQPENVTMEFNAFYEVFEEQKNLVHFKINDKRKTMILERAKPESSLNF</sequence>
<evidence type="ECO:0000313" key="2">
    <source>
        <dbReference type="Proteomes" id="UP000193431"/>
    </source>
</evidence>
<dbReference type="Proteomes" id="UP000193431">
    <property type="component" value="Chromosome"/>
</dbReference>
<evidence type="ECO:0000313" key="1">
    <source>
        <dbReference type="EMBL" id="ARN78119.1"/>
    </source>
</evidence>
<dbReference type="AlphaFoldDB" id="A0A1W6MKX3"/>
<keyword evidence="2" id="KW-1185">Reference proteome</keyword>
<name>A0A1W6MKX3_9FLAO</name>
<dbReference type="OrthoDB" id="5735516at2"/>
<gene>
    <name evidence="1" type="ORF">BST97_08965</name>
</gene>